<evidence type="ECO:0000259" key="1">
    <source>
        <dbReference type="Pfam" id="PF13020"/>
    </source>
</evidence>
<dbReference type="Pfam" id="PF13020">
    <property type="entry name" value="NOV_C"/>
    <property type="match status" value="1"/>
</dbReference>
<dbReference type="InterPro" id="IPR058807">
    <property type="entry name" value="ScoMcrA_N"/>
</dbReference>
<gene>
    <name evidence="3" type="ORF">EWM63_00840</name>
</gene>
<accession>A0A4P6KRL1</accession>
<dbReference type="RefSeq" id="WP_130184858.1">
    <property type="nucleotide sequence ID" value="NZ_CP035913.1"/>
</dbReference>
<dbReference type="OrthoDB" id="9802640at2"/>
<dbReference type="KEGG" id="plue:EWM63_00840"/>
<sequence>MKNKPISPDAVRRALAEFDDVGRSYFHEKYAVPRSREYMLREPVSGKLYDVLAVTAAVARSAGLNGEPVNVLTNGEDDAGQLLVDLGFEVVRVGLDWSSAEVEATVADYFEMLKLESLGAPYSKAEHNEQLRKQLTTRSRSSIELKHQNISAVLDQMQLPYIRGYKPRGNLQALLRETVLRHVDRHREALQAVMDNFDAQVQPGEERYIGVLVERPQVVELPAPQQRTRLPRKLDYAAREERNRLLGRGGEAWTVHYEQARLAAEGRPDLAGRIDWISDRLGDGAGYDILSYERSEVTRFIEVKTTNAGPLAPFIVTRNELTFSEEFPDAFCLYRLFEFASAPRLFVLRGPLADHVQLEAIDFRARLKAV</sequence>
<feature type="domain" description="ScoMcrA-like N-terminal head" evidence="2">
    <location>
        <begin position="6"/>
        <end position="91"/>
    </location>
</feature>
<dbReference type="AlphaFoldDB" id="A0A4P6KRL1"/>
<organism evidence="3 4">
    <name type="scientific">Pseudoduganella lutea</name>
    <dbReference type="NCBI Taxonomy" id="321985"/>
    <lineage>
        <taxon>Bacteria</taxon>
        <taxon>Pseudomonadati</taxon>
        <taxon>Pseudomonadota</taxon>
        <taxon>Betaproteobacteria</taxon>
        <taxon>Burkholderiales</taxon>
        <taxon>Oxalobacteraceae</taxon>
        <taxon>Telluria group</taxon>
        <taxon>Pseudoduganella</taxon>
    </lineage>
</organism>
<proteinExistence type="predicted"/>
<dbReference type="EMBL" id="CP035913">
    <property type="protein sequence ID" value="QBE61721.1"/>
    <property type="molecule type" value="Genomic_DNA"/>
</dbReference>
<dbReference type="Proteomes" id="UP000290637">
    <property type="component" value="Chromosome"/>
</dbReference>
<name>A0A4P6KRL1_9BURK</name>
<dbReference type="Pfam" id="PF26345">
    <property type="entry name" value="ScoMcrA_N"/>
    <property type="match status" value="1"/>
</dbReference>
<keyword evidence="4" id="KW-1185">Reference proteome</keyword>
<protein>
    <submittedName>
        <fullName evidence="3">DUF3883 domain-containing protein</fullName>
    </submittedName>
</protein>
<evidence type="ECO:0000313" key="4">
    <source>
        <dbReference type="Proteomes" id="UP000290637"/>
    </source>
</evidence>
<reference evidence="3 4" key="1">
    <citation type="submission" date="2019-02" db="EMBL/GenBank/DDBJ databases">
        <title>Draft Genome Sequences of Six Type Strains of the Genus Massilia.</title>
        <authorList>
            <person name="Miess H."/>
            <person name="Frediansyhah A."/>
            <person name="Gross H."/>
        </authorList>
    </citation>
    <scope>NUCLEOTIDE SEQUENCE [LARGE SCALE GENOMIC DNA]</scope>
    <source>
        <strain evidence="3 4">DSM 17473</strain>
    </source>
</reference>
<evidence type="ECO:0000259" key="2">
    <source>
        <dbReference type="Pfam" id="PF26345"/>
    </source>
</evidence>
<feature type="domain" description="Protein NO VEIN C-terminal" evidence="1">
    <location>
        <begin position="251"/>
        <end position="347"/>
    </location>
</feature>
<evidence type="ECO:0000313" key="3">
    <source>
        <dbReference type="EMBL" id="QBE61721.1"/>
    </source>
</evidence>
<dbReference type="InterPro" id="IPR024975">
    <property type="entry name" value="NOV_C"/>
</dbReference>